<feature type="signal peptide" evidence="7">
    <location>
        <begin position="1"/>
        <end position="22"/>
    </location>
</feature>
<accession>A0A1I7DZA2</accession>
<dbReference type="SUPFAM" id="SSF46626">
    <property type="entry name" value="Cytochrome c"/>
    <property type="match status" value="2"/>
</dbReference>
<evidence type="ECO:0000256" key="7">
    <source>
        <dbReference type="SAM" id="SignalP"/>
    </source>
</evidence>
<dbReference type="GO" id="GO:0020037">
    <property type="term" value="F:heme binding"/>
    <property type="evidence" value="ECO:0007669"/>
    <property type="project" value="InterPro"/>
</dbReference>
<dbReference type="InterPro" id="IPR023893">
    <property type="entry name" value="MauG-like"/>
</dbReference>
<dbReference type="InterPro" id="IPR036909">
    <property type="entry name" value="Cyt_c-like_dom_sf"/>
</dbReference>
<keyword evidence="2 6" id="KW-0349">Heme</keyword>
<dbReference type="Gene3D" id="1.10.760.10">
    <property type="entry name" value="Cytochrome c-like domain"/>
    <property type="match status" value="2"/>
</dbReference>
<feature type="domain" description="Cytochrome c" evidence="8">
    <location>
        <begin position="52"/>
        <end position="166"/>
    </location>
</feature>
<keyword evidence="3 6" id="KW-0479">Metal-binding</keyword>
<keyword evidence="5 6" id="KW-0408">Iron</keyword>
<dbReference type="GO" id="GO:0030313">
    <property type="term" value="C:cell envelope"/>
    <property type="evidence" value="ECO:0007669"/>
    <property type="project" value="UniProtKB-SubCell"/>
</dbReference>
<evidence type="ECO:0000256" key="3">
    <source>
        <dbReference type="ARBA" id="ARBA00022723"/>
    </source>
</evidence>
<evidence type="ECO:0000256" key="4">
    <source>
        <dbReference type="ARBA" id="ARBA00023002"/>
    </source>
</evidence>
<comment type="subcellular location">
    <subcellularLocation>
        <location evidence="1">Cell envelope</location>
    </subcellularLocation>
</comment>
<proteinExistence type="predicted"/>
<reference evidence="10" key="1">
    <citation type="submission" date="2016-10" db="EMBL/GenBank/DDBJ databases">
        <authorList>
            <person name="Varghese N."/>
            <person name="Submissions S."/>
        </authorList>
    </citation>
    <scope>NUCLEOTIDE SEQUENCE [LARGE SCALE GENOMIC DNA]</scope>
    <source>
        <strain evidence="10">DSM 17465</strain>
    </source>
</reference>
<dbReference type="NCBIfam" id="TIGR03981">
    <property type="entry name" value="SAM_quin_mod"/>
    <property type="match status" value="1"/>
</dbReference>
<dbReference type="AlphaFoldDB" id="A0A1I7DZA2"/>
<evidence type="ECO:0000256" key="6">
    <source>
        <dbReference type="PROSITE-ProRule" id="PRU00433"/>
    </source>
</evidence>
<organism evidence="9 10">
    <name type="scientific">Pseudovibrio denitrificans</name>
    <dbReference type="NCBI Taxonomy" id="258256"/>
    <lineage>
        <taxon>Bacteria</taxon>
        <taxon>Pseudomonadati</taxon>
        <taxon>Pseudomonadota</taxon>
        <taxon>Alphaproteobacteria</taxon>
        <taxon>Hyphomicrobiales</taxon>
        <taxon>Stappiaceae</taxon>
        <taxon>Pseudovibrio</taxon>
    </lineage>
</organism>
<dbReference type="EMBL" id="FPBD01000014">
    <property type="protein sequence ID" value="SFU16999.1"/>
    <property type="molecule type" value="Genomic_DNA"/>
</dbReference>
<evidence type="ECO:0000313" key="9">
    <source>
        <dbReference type="EMBL" id="SFU16999.1"/>
    </source>
</evidence>
<name>A0A1I7DZA2_9HYPH</name>
<keyword evidence="9" id="KW-0575">Peroxidase</keyword>
<evidence type="ECO:0000259" key="8">
    <source>
        <dbReference type="PROSITE" id="PS51007"/>
    </source>
</evidence>
<dbReference type="PROSITE" id="PS51007">
    <property type="entry name" value="CYTC"/>
    <property type="match status" value="2"/>
</dbReference>
<evidence type="ECO:0000313" key="10">
    <source>
        <dbReference type="Proteomes" id="UP000183371"/>
    </source>
</evidence>
<keyword evidence="10" id="KW-1185">Reference proteome</keyword>
<evidence type="ECO:0000256" key="5">
    <source>
        <dbReference type="ARBA" id="ARBA00023004"/>
    </source>
</evidence>
<dbReference type="GO" id="GO:0009055">
    <property type="term" value="F:electron transfer activity"/>
    <property type="evidence" value="ECO:0007669"/>
    <property type="project" value="InterPro"/>
</dbReference>
<dbReference type="InterPro" id="IPR051395">
    <property type="entry name" value="Cytochrome_c_Peroxidase/MauG"/>
</dbReference>
<feature type="chain" id="PRO_5010228003" evidence="7">
    <location>
        <begin position="23"/>
        <end position="412"/>
    </location>
</feature>
<sequence>MKFAIKYIAAAICVSICTSSFASPLREAVLRNAAIENGFVKPEQTHATVNLELVKVGKLLFESKLLSLNEDTACASCHLDRFGSADGLPNAIGVGGVGHGERRLRSEGAIIPRNTLALWGVGGLEFDRFFWDGKVDKSDQQISSQFGDSKPSDDPLVVAVHLPPAELDEMLRDSKENLIFETESVGSATALYKILTARILSDSRLAQEVAVAYPEVREVTFLHLAKAIAAFIRENFKLQPTKFSKFVFENGALTEAELKGGLVFYGKGRCSGCHKGPYFSDMKFHAIPFPQIGFGKNGYGVDYGRFNTTLNAEEIYKFRTPVLYNVAKTAPYSHSGAVTSLKDAIIYHFDPLKDYQSERDDSRSRAEFYKRLSVWSNETFKPELLNEDDIENLITFLGTLEFEAQMSVLELE</sequence>
<dbReference type="InterPro" id="IPR009056">
    <property type="entry name" value="Cyt_c-like_dom"/>
</dbReference>
<evidence type="ECO:0000256" key="1">
    <source>
        <dbReference type="ARBA" id="ARBA00004196"/>
    </source>
</evidence>
<dbReference type="PANTHER" id="PTHR30600">
    <property type="entry name" value="CYTOCHROME C PEROXIDASE-RELATED"/>
    <property type="match status" value="1"/>
</dbReference>
<dbReference type="GO" id="GO:0046872">
    <property type="term" value="F:metal ion binding"/>
    <property type="evidence" value="ECO:0007669"/>
    <property type="project" value="UniProtKB-KW"/>
</dbReference>
<dbReference type="Proteomes" id="UP000183371">
    <property type="component" value="Unassembled WGS sequence"/>
</dbReference>
<gene>
    <name evidence="9" type="ORF">SAMN05444141_11410</name>
</gene>
<keyword evidence="4" id="KW-0560">Oxidoreductase</keyword>
<dbReference type="RefSeq" id="WP_054785651.1">
    <property type="nucleotide sequence ID" value="NZ_FPBD01000014.1"/>
</dbReference>
<feature type="domain" description="Cytochrome c" evidence="8">
    <location>
        <begin position="255"/>
        <end position="401"/>
    </location>
</feature>
<keyword evidence="7" id="KW-0732">Signal</keyword>
<dbReference type="InterPro" id="IPR004852">
    <property type="entry name" value="Di-haem_cyt_c_peroxidsae"/>
</dbReference>
<dbReference type="Pfam" id="PF03150">
    <property type="entry name" value="CCP_MauG"/>
    <property type="match status" value="1"/>
</dbReference>
<evidence type="ECO:0000256" key="2">
    <source>
        <dbReference type="ARBA" id="ARBA00022617"/>
    </source>
</evidence>
<dbReference type="GO" id="GO:0004130">
    <property type="term" value="F:cytochrome-c peroxidase activity"/>
    <property type="evidence" value="ECO:0007669"/>
    <property type="project" value="TreeGrafter"/>
</dbReference>
<protein>
    <submittedName>
        <fullName evidence="9">Cytochrome c peroxidase</fullName>
    </submittedName>
</protein>